<evidence type="ECO:0000256" key="1">
    <source>
        <dbReference type="SAM" id="MobiDB-lite"/>
    </source>
</evidence>
<protein>
    <recommendedName>
        <fullName evidence="6">Mid2 domain-containing protein</fullName>
    </recommendedName>
</protein>
<keyword evidence="3" id="KW-0732">Signal</keyword>
<evidence type="ECO:0000313" key="5">
    <source>
        <dbReference type="Proteomes" id="UP000244855"/>
    </source>
</evidence>
<accession>A0A2V1DC43</accession>
<name>A0A2V1DC43_9PLEO</name>
<keyword evidence="2" id="KW-1133">Transmembrane helix</keyword>
<feature type="transmembrane region" description="Helical" evidence="2">
    <location>
        <begin position="84"/>
        <end position="106"/>
    </location>
</feature>
<organism evidence="4 5">
    <name type="scientific">Periconia macrospinosa</name>
    <dbReference type="NCBI Taxonomy" id="97972"/>
    <lineage>
        <taxon>Eukaryota</taxon>
        <taxon>Fungi</taxon>
        <taxon>Dikarya</taxon>
        <taxon>Ascomycota</taxon>
        <taxon>Pezizomycotina</taxon>
        <taxon>Dothideomycetes</taxon>
        <taxon>Pleosporomycetidae</taxon>
        <taxon>Pleosporales</taxon>
        <taxon>Massarineae</taxon>
        <taxon>Periconiaceae</taxon>
        <taxon>Periconia</taxon>
    </lineage>
</organism>
<evidence type="ECO:0000256" key="2">
    <source>
        <dbReference type="SAM" id="Phobius"/>
    </source>
</evidence>
<reference evidence="4 5" key="1">
    <citation type="journal article" date="2018" name="Sci. Rep.">
        <title>Comparative genomics provides insights into the lifestyle and reveals functional heterogeneity of dark septate endophytic fungi.</title>
        <authorList>
            <person name="Knapp D.G."/>
            <person name="Nemeth J.B."/>
            <person name="Barry K."/>
            <person name="Hainaut M."/>
            <person name="Henrissat B."/>
            <person name="Johnson J."/>
            <person name="Kuo A."/>
            <person name="Lim J.H.P."/>
            <person name="Lipzen A."/>
            <person name="Nolan M."/>
            <person name="Ohm R.A."/>
            <person name="Tamas L."/>
            <person name="Grigoriev I.V."/>
            <person name="Spatafora J.W."/>
            <person name="Nagy L.G."/>
            <person name="Kovacs G.M."/>
        </authorList>
    </citation>
    <scope>NUCLEOTIDE SEQUENCE [LARGE SCALE GENOMIC DNA]</scope>
    <source>
        <strain evidence="4 5">DSE2036</strain>
    </source>
</reference>
<feature type="chain" id="PRO_5016128439" description="Mid2 domain-containing protein" evidence="3">
    <location>
        <begin position="33"/>
        <end position="153"/>
    </location>
</feature>
<dbReference type="EMBL" id="KZ805487">
    <property type="protein sequence ID" value="PVH95690.1"/>
    <property type="molecule type" value="Genomic_DNA"/>
</dbReference>
<evidence type="ECO:0008006" key="6">
    <source>
        <dbReference type="Google" id="ProtNLM"/>
    </source>
</evidence>
<evidence type="ECO:0000256" key="3">
    <source>
        <dbReference type="SAM" id="SignalP"/>
    </source>
</evidence>
<keyword evidence="2" id="KW-0472">Membrane</keyword>
<evidence type="ECO:0000313" key="4">
    <source>
        <dbReference type="EMBL" id="PVH95690.1"/>
    </source>
</evidence>
<feature type="signal peptide" evidence="3">
    <location>
        <begin position="1"/>
        <end position="32"/>
    </location>
</feature>
<sequence>MAPSQTLHLRPPSLLLLTTTLLLLTLPQQTHSLPTPSNTPLATASPLPDTAVSVQSHSQSTTTSTSAQPTANNDPGSKPLASGVILAIFLAGIVIIGSIIGSFVVVRMNRQKRIYEAAEEMGRVRYAPERSWGQGAGGVGGAVGGGYRKGEFD</sequence>
<keyword evidence="2" id="KW-0812">Transmembrane</keyword>
<proteinExistence type="predicted"/>
<dbReference type="Proteomes" id="UP000244855">
    <property type="component" value="Unassembled WGS sequence"/>
</dbReference>
<gene>
    <name evidence="4" type="ORF">DM02DRAFT_141691</name>
</gene>
<keyword evidence="5" id="KW-1185">Reference proteome</keyword>
<feature type="compositionally biased region" description="Low complexity" evidence="1">
    <location>
        <begin position="50"/>
        <end position="71"/>
    </location>
</feature>
<feature type="region of interest" description="Disordered" evidence="1">
    <location>
        <begin position="32"/>
        <end position="75"/>
    </location>
</feature>
<dbReference type="AlphaFoldDB" id="A0A2V1DC43"/>